<accession>A0A921GAH5</accession>
<dbReference type="InterPro" id="IPR029044">
    <property type="entry name" value="Nucleotide-diphossugar_trans"/>
</dbReference>
<dbReference type="EC" id="2.4.-.-" evidence="2"/>
<protein>
    <submittedName>
        <fullName evidence="2">Glycosyltransferase</fullName>
        <ecNumber evidence="2">2.4.-.-</ecNumber>
    </submittedName>
</protein>
<evidence type="ECO:0000259" key="1">
    <source>
        <dbReference type="Pfam" id="PF00535"/>
    </source>
</evidence>
<evidence type="ECO:0000313" key="3">
    <source>
        <dbReference type="Proteomes" id="UP000749320"/>
    </source>
</evidence>
<dbReference type="Pfam" id="PF00535">
    <property type="entry name" value="Glycos_transf_2"/>
    <property type="match status" value="1"/>
</dbReference>
<dbReference type="Gene3D" id="3.90.550.10">
    <property type="entry name" value="Spore Coat Polysaccharide Biosynthesis Protein SpsA, Chain A"/>
    <property type="match status" value="1"/>
</dbReference>
<dbReference type="SUPFAM" id="SSF53448">
    <property type="entry name" value="Nucleotide-diphospho-sugar transferases"/>
    <property type="match status" value="1"/>
</dbReference>
<dbReference type="PANTHER" id="PTHR10859:SF91">
    <property type="entry name" value="DOLICHYL-PHOSPHATE BETA-GLUCOSYLTRANSFERASE"/>
    <property type="match status" value="1"/>
</dbReference>
<evidence type="ECO:0000313" key="2">
    <source>
        <dbReference type="EMBL" id="HJF40621.1"/>
    </source>
</evidence>
<proteinExistence type="predicted"/>
<keyword evidence="2" id="KW-0808">Transferase</keyword>
<feature type="domain" description="Glycosyltransferase 2-like" evidence="1">
    <location>
        <begin position="5"/>
        <end position="172"/>
    </location>
</feature>
<dbReference type="InterPro" id="IPR001173">
    <property type="entry name" value="Glyco_trans_2-like"/>
</dbReference>
<dbReference type="PANTHER" id="PTHR10859">
    <property type="entry name" value="GLYCOSYL TRANSFERASE"/>
    <property type="match status" value="1"/>
</dbReference>
<organism evidence="2 3">
    <name type="scientific">Thomasclavelia spiroformis</name>
    <dbReference type="NCBI Taxonomy" id="29348"/>
    <lineage>
        <taxon>Bacteria</taxon>
        <taxon>Bacillati</taxon>
        <taxon>Bacillota</taxon>
        <taxon>Erysipelotrichia</taxon>
        <taxon>Erysipelotrichales</taxon>
        <taxon>Coprobacillaceae</taxon>
        <taxon>Thomasclavelia</taxon>
    </lineage>
</organism>
<keyword evidence="2" id="KW-0328">Glycosyltransferase</keyword>
<name>A0A921GAH5_9FIRM</name>
<dbReference type="AlphaFoldDB" id="A0A921GAH5"/>
<dbReference type="Proteomes" id="UP000749320">
    <property type="component" value="Unassembled WGS sequence"/>
</dbReference>
<dbReference type="GO" id="GO:0006487">
    <property type="term" value="P:protein N-linked glycosylation"/>
    <property type="evidence" value="ECO:0007669"/>
    <property type="project" value="TreeGrafter"/>
</dbReference>
<dbReference type="GO" id="GO:0016757">
    <property type="term" value="F:glycosyltransferase activity"/>
    <property type="evidence" value="ECO:0007669"/>
    <property type="project" value="UniProtKB-KW"/>
</dbReference>
<gene>
    <name evidence="2" type="ORF">K8V91_06830</name>
</gene>
<dbReference type="EMBL" id="DYWV01000226">
    <property type="protein sequence ID" value="HJF40621.1"/>
    <property type="molecule type" value="Genomic_DNA"/>
</dbReference>
<comment type="caution">
    <text evidence="2">The sequence shown here is derived from an EMBL/GenBank/DDBJ whole genome shotgun (WGS) entry which is preliminary data.</text>
</comment>
<sequence length="242" mass="28579">MYINILLPVLNEEKRLEKGVVNTIHFLNSIHYNDYQLTIVDNGSSDQTSKIAMRLTENYNFVKYIRLEEKGVGIAVQTGVNENKSDIVGYMDIDLSTDIRHLEDIIKIFSQRPDIDIINGSRLNKNSNTVGRKWYRNITSKGLSFVLKLFLHMKATDAICGFKFFRKDAIDNLIKYADSEEKGWFYVIELLLRAERMNYKILELPVHWEDDYNTTVHVWKLIKNYMKNIFRLRKKFKKEQIL</sequence>
<reference evidence="2" key="2">
    <citation type="submission" date="2021-09" db="EMBL/GenBank/DDBJ databases">
        <authorList>
            <person name="Gilroy R."/>
        </authorList>
    </citation>
    <scope>NUCLEOTIDE SEQUENCE</scope>
    <source>
        <strain evidence="2">CHK193-16274</strain>
    </source>
</reference>
<reference evidence="2" key="1">
    <citation type="journal article" date="2021" name="PeerJ">
        <title>Extensive microbial diversity within the chicken gut microbiome revealed by metagenomics and culture.</title>
        <authorList>
            <person name="Gilroy R."/>
            <person name="Ravi A."/>
            <person name="Getino M."/>
            <person name="Pursley I."/>
            <person name="Horton D.L."/>
            <person name="Alikhan N.F."/>
            <person name="Baker D."/>
            <person name="Gharbi K."/>
            <person name="Hall N."/>
            <person name="Watson M."/>
            <person name="Adriaenssens E.M."/>
            <person name="Foster-Nyarko E."/>
            <person name="Jarju S."/>
            <person name="Secka A."/>
            <person name="Antonio M."/>
            <person name="Oren A."/>
            <person name="Chaudhuri R.R."/>
            <person name="La Ragione R."/>
            <person name="Hildebrand F."/>
            <person name="Pallen M.J."/>
        </authorList>
    </citation>
    <scope>NUCLEOTIDE SEQUENCE</scope>
    <source>
        <strain evidence="2">CHK193-16274</strain>
    </source>
</reference>